<evidence type="ECO:0008006" key="3">
    <source>
        <dbReference type="Google" id="ProtNLM"/>
    </source>
</evidence>
<accession>A0A0D2D4D7</accession>
<keyword evidence="2" id="KW-1185">Reference proteome</keyword>
<organism evidence="1 2">
    <name type="scientific">Phialophora macrospora</name>
    <dbReference type="NCBI Taxonomy" id="1851006"/>
    <lineage>
        <taxon>Eukaryota</taxon>
        <taxon>Fungi</taxon>
        <taxon>Dikarya</taxon>
        <taxon>Ascomycota</taxon>
        <taxon>Pezizomycotina</taxon>
        <taxon>Eurotiomycetes</taxon>
        <taxon>Chaetothyriomycetidae</taxon>
        <taxon>Chaetothyriales</taxon>
        <taxon>Herpotrichiellaceae</taxon>
        <taxon>Phialophora</taxon>
    </lineage>
</organism>
<dbReference type="STRING" id="5601.A0A0D2D4D7"/>
<evidence type="ECO:0000313" key="1">
    <source>
        <dbReference type="EMBL" id="KIW72421.1"/>
    </source>
</evidence>
<gene>
    <name evidence="1" type="ORF">PV04_00616</name>
</gene>
<name>A0A0D2D4D7_9EURO</name>
<proteinExistence type="predicted"/>
<reference evidence="1 2" key="1">
    <citation type="submission" date="2015-01" db="EMBL/GenBank/DDBJ databases">
        <title>The Genome Sequence of Capronia semiimmersa CBS27337.</title>
        <authorList>
            <consortium name="The Broad Institute Genomics Platform"/>
            <person name="Cuomo C."/>
            <person name="de Hoog S."/>
            <person name="Gorbushina A."/>
            <person name="Stielow B."/>
            <person name="Teixiera M."/>
            <person name="Abouelleil A."/>
            <person name="Chapman S.B."/>
            <person name="Priest M."/>
            <person name="Young S.K."/>
            <person name="Wortman J."/>
            <person name="Nusbaum C."/>
            <person name="Birren B."/>
        </authorList>
    </citation>
    <scope>NUCLEOTIDE SEQUENCE [LARGE SCALE GENOMIC DNA]</scope>
    <source>
        <strain evidence="1 2">CBS 27337</strain>
    </source>
</reference>
<protein>
    <recommendedName>
        <fullName evidence="3">Transcription factor domain-containing protein</fullName>
    </recommendedName>
</protein>
<dbReference type="Proteomes" id="UP000054266">
    <property type="component" value="Unassembled WGS sequence"/>
</dbReference>
<evidence type="ECO:0000313" key="2">
    <source>
        <dbReference type="Proteomes" id="UP000054266"/>
    </source>
</evidence>
<dbReference type="HOGENOM" id="CLU_048604_0_0_1"/>
<dbReference type="EMBL" id="KN846956">
    <property type="protein sequence ID" value="KIW72421.1"/>
    <property type="molecule type" value="Genomic_DNA"/>
</dbReference>
<dbReference type="PANTHER" id="PTHR37540">
    <property type="entry name" value="TRANSCRIPTION FACTOR (ACR-2), PUTATIVE-RELATED-RELATED"/>
    <property type="match status" value="1"/>
</dbReference>
<sequence length="454" mass="51639">MASRAPLLRFHFVDENDPEKRHKSRAHLARELHRMKRQHWKFDQSDPRTISRAHCRVDQFKWPLEVAIKAASPTVEIPSNLTTVDQSLLHHYTAIMPELYKARWKLVDDAPPVAMAPVTDLFQLYCRDEISFQAILFDAATHRSALQGKPAPLEYENRLLRAIRSNLHTLKIGVILATSVLCNVKCMDGSGGSSHWLGLKEMITMRGGLGAFKDDHLLFTKLIWSFLALPGPLTGFGFALDLDRGVHDLNDLVRSRQKAIVNLLPTSEEDMDRLTDSRRIRTFKSSNLRSLLHPRSSEHPTERNCRVAVILFLASALMLYGDFDSDTDFFIETVSRHLQGVDDNASLSPPHLLWFTARLSSMHSSGDRYAQLWIGVIRMSTAFHRLAATTQDKVETLLFTSLEMPETFDSIPVRWRVDGGLQIETEDVHQSMQDRSVPAECFCELLWFTEPPSG</sequence>
<dbReference type="PANTHER" id="PTHR37540:SF5">
    <property type="entry name" value="TRANSCRIPTION FACTOR DOMAIN-CONTAINING PROTEIN"/>
    <property type="match status" value="1"/>
</dbReference>
<dbReference type="AlphaFoldDB" id="A0A0D2D4D7"/>